<evidence type="ECO:0000313" key="3">
    <source>
        <dbReference type="Proteomes" id="UP000641386"/>
    </source>
</evidence>
<reference evidence="2" key="1">
    <citation type="journal article" date="2014" name="Int. J. Syst. Evol. Microbiol.">
        <title>Complete genome sequence of Corynebacterium casei LMG S-19264T (=DSM 44701T), isolated from a smear-ripened cheese.</title>
        <authorList>
            <consortium name="US DOE Joint Genome Institute (JGI-PGF)"/>
            <person name="Walter F."/>
            <person name="Albersmeier A."/>
            <person name="Kalinowski J."/>
            <person name="Ruckert C."/>
        </authorList>
    </citation>
    <scope>NUCLEOTIDE SEQUENCE</scope>
    <source>
        <strain evidence="2">JCM 3302</strain>
    </source>
</reference>
<keyword evidence="3" id="KW-1185">Reference proteome</keyword>
<organism evidence="2 3">
    <name type="scientific">Streptomyces spiralis</name>
    <dbReference type="NCBI Taxonomy" id="66376"/>
    <lineage>
        <taxon>Bacteria</taxon>
        <taxon>Bacillati</taxon>
        <taxon>Actinomycetota</taxon>
        <taxon>Actinomycetes</taxon>
        <taxon>Kitasatosporales</taxon>
        <taxon>Streptomycetaceae</taxon>
        <taxon>Streptomyces</taxon>
    </lineage>
</organism>
<feature type="domain" description="DUF6891" evidence="1">
    <location>
        <begin position="124"/>
        <end position="303"/>
    </location>
</feature>
<sequence>MEIDGGLTVTVRTEDDRVRTRLSAGELRELVLRIGDAGDRFLVLQRIPDLPHVFAQVWREAGGDWRLEHRRGADAFFGAELTDPERVARLLTGWARQEPGWDADVDWEPVQPGPREEVPPLDPEVAARAEGHVREMLADGYLGIRRLVEETVYLMEDTVSTAQATEIVERLWVERVTEQESWDGPTDPDRLEEAFAALERAGIVAREDFTCCRGCGVAEIGGEVTDPDSARGFVFSHHQSTRAAAEGHGLTLHYGGFDGSEETTAAVGREVVTALEAAGLSTEWDGDPGRAITVTPLTWHKRLTG</sequence>
<protein>
    <recommendedName>
        <fullName evidence="1">DUF6891 domain-containing protein</fullName>
    </recommendedName>
</protein>
<dbReference type="InterPro" id="IPR054186">
    <property type="entry name" value="DUF6891"/>
</dbReference>
<comment type="caution">
    <text evidence="2">The sequence shown here is derived from an EMBL/GenBank/DDBJ whole genome shotgun (WGS) entry which is preliminary data.</text>
</comment>
<reference evidence="2" key="2">
    <citation type="submission" date="2020-09" db="EMBL/GenBank/DDBJ databases">
        <authorList>
            <person name="Sun Q."/>
            <person name="Ohkuma M."/>
        </authorList>
    </citation>
    <scope>NUCLEOTIDE SEQUENCE</scope>
    <source>
        <strain evidence="2">JCM 3302</strain>
    </source>
</reference>
<accession>A0A919DXH4</accession>
<name>A0A919DXH4_9ACTN</name>
<evidence type="ECO:0000259" key="1">
    <source>
        <dbReference type="Pfam" id="PF21831"/>
    </source>
</evidence>
<dbReference type="Proteomes" id="UP000641386">
    <property type="component" value="Unassembled WGS sequence"/>
</dbReference>
<dbReference type="AlphaFoldDB" id="A0A919DXH4"/>
<dbReference type="Pfam" id="PF21831">
    <property type="entry name" value="DUF6891"/>
    <property type="match status" value="1"/>
</dbReference>
<dbReference type="RefSeq" id="WP_189903915.1">
    <property type="nucleotide sequence ID" value="NZ_BNBC01000026.1"/>
</dbReference>
<gene>
    <name evidence="2" type="ORF">GCM10014715_51390</name>
</gene>
<evidence type="ECO:0000313" key="2">
    <source>
        <dbReference type="EMBL" id="GHE88556.1"/>
    </source>
</evidence>
<proteinExistence type="predicted"/>
<dbReference type="EMBL" id="BNBC01000026">
    <property type="protein sequence ID" value="GHE88556.1"/>
    <property type="molecule type" value="Genomic_DNA"/>
</dbReference>